<dbReference type="OrthoDB" id="1045822at2759"/>
<proteinExistence type="predicted"/>
<comment type="caution">
    <text evidence="1">The sequence shown here is derived from an EMBL/GenBank/DDBJ whole genome shotgun (WGS) entry which is preliminary data.</text>
</comment>
<name>A0A1J6HTP6_NICAT</name>
<dbReference type="OMA" id="DCWDDPS"/>
<dbReference type="GeneID" id="109235249"/>
<protein>
    <submittedName>
        <fullName evidence="1">Protein plant cadmium resistance 9</fullName>
    </submittedName>
</protein>
<dbReference type="STRING" id="49451.A0A1J6HTP6"/>
<dbReference type="Proteomes" id="UP000187609">
    <property type="component" value="Unassembled WGS sequence"/>
</dbReference>
<dbReference type="PANTHER" id="PTHR15907">
    <property type="entry name" value="DUF614 FAMILY PROTEIN-RELATED"/>
    <property type="match status" value="1"/>
</dbReference>
<dbReference type="EMBL" id="MJEQ01037194">
    <property type="protein sequence ID" value="OIS95777.1"/>
    <property type="molecule type" value="Genomic_DNA"/>
</dbReference>
<dbReference type="InterPro" id="IPR006461">
    <property type="entry name" value="PLAC_motif_containing"/>
</dbReference>
<evidence type="ECO:0000313" key="1">
    <source>
        <dbReference type="EMBL" id="OIS95777.1"/>
    </source>
</evidence>
<dbReference type="Pfam" id="PF04749">
    <property type="entry name" value="PLAC8"/>
    <property type="match status" value="1"/>
</dbReference>
<dbReference type="AlphaFoldDB" id="A0A1J6HTP6"/>
<organism evidence="1 2">
    <name type="scientific">Nicotiana attenuata</name>
    <name type="common">Coyote tobacco</name>
    <dbReference type="NCBI Taxonomy" id="49451"/>
    <lineage>
        <taxon>Eukaryota</taxon>
        <taxon>Viridiplantae</taxon>
        <taxon>Streptophyta</taxon>
        <taxon>Embryophyta</taxon>
        <taxon>Tracheophyta</taxon>
        <taxon>Spermatophyta</taxon>
        <taxon>Magnoliopsida</taxon>
        <taxon>eudicotyledons</taxon>
        <taxon>Gunneridae</taxon>
        <taxon>Pentapetalae</taxon>
        <taxon>asterids</taxon>
        <taxon>lamiids</taxon>
        <taxon>Solanales</taxon>
        <taxon>Solanaceae</taxon>
        <taxon>Nicotianoideae</taxon>
        <taxon>Nicotianeae</taxon>
        <taxon>Nicotiana</taxon>
    </lineage>
</organism>
<evidence type="ECO:0000313" key="2">
    <source>
        <dbReference type="Proteomes" id="UP000187609"/>
    </source>
</evidence>
<reference evidence="1" key="1">
    <citation type="submission" date="2016-11" db="EMBL/GenBank/DDBJ databases">
        <title>The genome of Nicotiana attenuata.</title>
        <authorList>
            <person name="Xu S."/>
            <person name="Brockmoeller T."/>
            <person name="Gaquerel E."/>
            <person name="Navarro A."/>
            <person name="Kuhl H."/>
            <person name="Gase K."/>
            <person name="Ling Z."/>
            <person name="Zhou W."/>
            <person name="Kreitzer C."/>
            <person name="Stanke M."/>
            <person name="Tang H."/>
            <person name="Lyons E."/>
            <person name="Pandey P."/>
            <person name="Pandey S.P."/>
            <person name="Timmermann B."/>
            <person name="Baldwin I.T."/>
        </authorList>
    </citation>
    <scope>NUCLEOTIDE SEQUENCE [LARGE SCALE GENOMIC DNA]</scope>
    <source>
        <strain evidence="1">UT</strain>
    </source>
</reference>
<gene>
    <name evidence="1" type="primary">PCR9</name>
    <name evidence="1" type="ORF">A4A49_01360</name>
</gene>
<accession>A0A1J6HTP6</accession>
<keyword evidence="2" id="KW-1185">Reference proteome</keyword>
<dbReference type="KEGG" id="nau:109235249"/>
<dbReference type="NCBIfam" id="TIGR01571">
    <property type="entry name" value="A_thal_Cys_rich"/>
    <property type="match status" value="1"/>
</dbReference>
<dbReference type="Gramene" id="OIS95777">
    <property type="protein sequence ID" value="OIS95777"/>
    <property type="gene ID" value="A4A49_01360"/>
</dbReference>
<sequence length="148" mass="16638">MTASKNEYGKSEGQWTTNLFDCWDDSSLCVKTCFCPCVTTGEVVEILDQGATSKGHACLLAYAMGSIHCGWIYGRKYRRKLRELFKLPETPYSDTLISCCCCVCGICQEYRELQNRGVDPSLGWEGNVEKWKREGVTVPPIPTSNMSR</sequence>